<dbReference type="NCBIfam" id="TIGR01873">
    <property type="entry name" value="cas_CT1978"/>
    <property type="match status" value="1"/>
</dbReference>
<gene>
    <name evidence="1" type="primary">cas2e</name>
    <name evidence="1" type="ORF">ENS29_03750</name>
</gene>
<name>A0A7C4RR03_9BACT</name>
<sequence>MSMTVVVTRNVSDRIRGFLASTMLEVAPGTYSAPRISPGVRQRIWAVLEDWFSNEKEASIVMIWQEREIPGGQAVQVLGSPPIEFVEVDGLILARRPTNSGVKEHTNNHSE</sequence>
<reference evidence="1" key="1">
    <citation type="journal article" date="2020" name="mSystems">
        <title>Genome- and Community-Level Interaction Insights into Carbon Utilization and Element Cycling Functions of Hydrothermarchaeota in Hydrothermal Sediment.</title>
        <authorList>
            <person name="Zhou Z."/>
            <person name="Liu Y."/>
            <person name="Xu W."/>
            <person name="Pan J."/>
            <person name="Luo Z.H."/>
            <person name="Li M."/>
        </authorList>
    </citation>
    <scope>NUCLEOTIDE SEQUENCE [LARGE SCALE GENOMIC DNA]</scope>
    <source>
        <strain evidence="1">SpSt-477</strain>
    </source>
</reference>
<accession>A0A7C4RR03</accession>
<evidence type="ECO:0000313" key="1">
    <source>
        <dbReference type="EMBL" id="HGU31954.1"/>
    </source>
</evidence>
<protein>
    <submittedName>
        <fullName evidence="1">Type I-E CRISPR-associated endoribonuclease Cas2</fullName>
    </submittedName>
</protein>
<dbReference type="Pfam" id="PF09707">
    <property type="entry name" value="Cas_Cas2CT1978"/>
    <property type="match status" value="1"/>
</dbReference>
<dbReference type="EMBL" id="DSUH01000079">
    <property type="protein sequence ID" value="HGU31954.1"/>
    <property type="molecule type" value="Genomic_DNA"/>
</dbReference>
<dbReference type="InterPro" id="IPR010152">
    <property type="entry name" value="CRISPR-assoc_prot_Cas2_sub"/>
</dbReference>
<organism evidence="1">
    <name type="scientific">Desulfatirhabdium butyrativorans</name>
    <dbReference type="NCBI Taxonomy" id="340467"/>
    <lineage>
        <taxon>Bacteria</taxon>
        <taxon>Pseudomonadati</taxon>
        <taxon>Thermodesulfobacteriota</taxon>
        <taxon>Desulfobacteria</taxon>
        <taxon>Desulfobacterales</taxon>
        <taxon>Desulfatirhabdiaceae</taxon>
        <taxon>Desulfatirhabdium</taxon>
    </lineage>
</organism>
<dbReference type="Gene3D" id="3.30.70.240">
    <property type="match status" value="1"/>
</dbReference>
<dbReference type="AlphaFoldDB" id="A0A7C4RR03"/>
<proteinExistence type="predicted"/>
<comment type="caution">
    <text evidence="1">The sequence shown here is derived from an EMBL/GenBank/DDBJ whole genome shotgun (WGS) entry which is preliminary data.</text>
</comment>